<comment type="caution">
    <text evidence="3">The sequence shown here is derived from an EMBL/GenBank/DDBJ whole genome shotgun (WGS) entry which is preliminary data.</text>
</comment>
<dbReference type="AlphaFoldDB" id="A0A1S2VH87"/>
<feature type="region of interest" description="Disordered" evidence="1">
    <location>
        <begin position="1"/>
        <end position="53"/>
    </location>
</feature>
<dbReference type="Pfam" id="PF25546">
    <property type="entry name" value="DUF7925"/>
    <property type="match status" value="1"/>
</dbReference>
<protein>
    <recommendedName>
        <fullName evidence="2">DUF7925 domain-containing protein</fullName>
    </recommendedName>
</protein>
<gene>
    <name evidence="3" type="ORF">BLX24_21080</name>
</gene>
<dbReference type="EMBL" id="MORL01000014">
    <property type="protein sequence ID" value="OIN57248.1"/>
    <property type="molecule type" value="Genomic_DNA"/>
</dbReference>
<accession>A0A1S2VH87</accession>
<dbReference type="InterPro" id="IPR057685">
    <property type="entry name" value="DUF7925"/>
</dbReference>
<evidence type="ECO:0000313" key="3">
    <source>
        <dbReference type="EMBL" id="OIN57248.1"/>
    </source>
</evidence>
<feature type="domain" description="DUF7925" evidence="2">
    <location>
        <begin position="559"/>
        <end position="743"/>
    </location>
</feature>
<feature type="compositionally biased region" description="Polar residues" evidence="1">
    <location>
        <begin position="26"/>
        <end position="53"/>
    </location>
</feature>
<organism evidence="3 4">
    <name type="scientific">Arsenicibacter rosenii</name>
    <dbReference type="NCBI Taxonomy" id="1750698"/>
    <lineage>
        <taxon>Bacteria</taxon>
        <taxon>Pseudomonadati</taxon>
        <taxon>Bacteroidota</taxon>
        <taxon>Cytophagia</taxon>
        <taxon>Cytophagales</taxon>
        <taxon>Spirosomataceae</taxon>
        <taxon>Arsenicibacter</taxon>
    </lineage>
</organism>
<name>A0A1S2VH87_9BACT</name>
<sequence length="994" mass="101198">MANMVPVSSLYNGPQGAPDAVGPSGGTNDDFTNKSSLIPTATTPGSTIDPQSVGFTNTVINRFSEARSISLTPTPPTPTDLLPANTKVTISYQSSSAVYTYNGTGFIFTSGTGVVAGNPVSATNPIQIASLASNAQATYGVEIDLPSGTPLSTDVNIERGFPVTITAFVDDNGDGFPNGSEATDKTIDRVYTGFLQLQKQSQVLAGTGPAVQGSDGILSALPKKPAPGNSIRYEISYKNISEPQSGVGNVTLSADKVVLIEEGNAGANNWAKDNDSDGKLDTSHSFSIAVSSNVTMQYFSGSPATNLLGGEQSGTTPATDVTKYVLSQTGVISPGVTLTFSFTRSVNNTLAGTSIDNEVKATYEAPDNPGTIINTTSNKVSVTIPEVAGLRIAAGTLIDNNGGSVQPGDRLLFPFTITNAGNDPTRVQLPAQAGITGPASVSLLEYSLDNGTSWSAVTAGGFTTPSLSVTGSVLMRVVVNVNSGATPQQVIKVVLGETNPAETTANAGRAGSVNDSRDVYTVDNPDGAEPGEVTGTPVNGVVEVSTSLSVAVGPREYALATLLTIRTAYNNNNTGNDITDDQLTYSLGLRVESTDPTGLSITATDMAGTGIPGISGNNILVSFAIPNGTSLASLPTAPTGWACVYTTAPVSTAANAATWTTSAPGSLSTITRVGFAKVTVDGNASTYLAAQSNQTTTFPVTIKIQSGQTAPLTVAALGQVFGKTPGTNAPVMDESGDTNPGNFDGPLNNMTPPAGTDLNGNGVPDQLPATVPDGFINDAADLTATGTDTNGDNGGDLNNPAANAQGEANVFTINSLNISLSGTVAICAGQPASFTPAITGGNAPYSLTLSDGTATTVLSNYTIGQGIIVSPAISRTYTIAGMTDANGTFTTGSGSVVVTINPSNAASIRDLTYQPDGSTPCRGKLTAIASGASFVVKGPNSYAFTNVYRSSGSDVSLLFPEIKETGTYILRVTDGAGCATVTRSITIQDLCTKQ</sequence>
<evidence type="ECO:0000256" key="1">
    <source>
        <dbReference type="SAM" id="MobiDB-lite"/>
    </source>
</evidence>
<proteinExistence type="predicted"/>
<reference evidence="3 4" key="1">
    <citation type="submission" date="2016-10" db="EMBL/GenBank/DDBJ databases">
        <title>Arsenicibacter rosenii gen. nov., sp. nov., an efficient arsenic-methylating bacterium isolated from an arsenic-contaminated paddy soil.</title>
        <authorList>
            <person name="Huang K."/>
        </authorList>
    </citation>
    <scope>NUCLEOTIDE SEQUENCE [LARGE SCALE GENOMIC DNA]</scope>
    <source>
        <strain evidence="3 4">SM-1</strain>
    </source>
</reference>
<evidence type="ECO:0000259" key="2">
    <source>
        <dbReference type="Pfam" id="PF25546"/>
    </source>
</evidence>
<keyword evidence="4" id="KW-1185">Reference proteome</keyword>
<dbReference type="Proteomes" id="UP000181790">
    <property type="component" value="Unassembled WGS sequence"/>
</dbReference>
<evidence type="ECO:0000313" key="4">
    <source>
        <dbReference type="Proteomes" id="UP000181790"/>
    </source>
</evidence>